<keyword evidence="4" id="KW-0288">FMN</keyword>
<feature type="domain" description="Nitroreductase" evidence="6">
    <location>
        <begin position="7"/>
        <end position="192"/>
    </location>
</feature>
<dbReference type="EMBL" id="VDFR01000079">
    <property type="protein sequence ID" value="TNC43724.1"/>
    <property type="molecule type" value="Genomic_DNA"/>
</dbReference>
<dbReference type="AlphaFoldDB" id="A0A5C4MN34"/>
<dbReference type="SUPFAM" id="SSF55469">
    <property type="entry name" value="FMN-dependent nitroreductase-like"/>
    <property type="match status" value="1"/>
</dbReference>
<dbReference type="EMBL" id="VDFR01000154">
    <property type="protein sequence ID" value="TNC34633.1"/>
    <property type="molecule type" value="Genomic_DNA"/>
</dbReference>
<evidence type="ECO:0000313" key="8">
    <source>
        <dbReference type="EMBL" id="TNC43724.1"/>
    </source>
</evidence>
<evidence type="ECO:0000256" key="3">
    <source>
        <dbReference type="ARBA" id="ARBA00022630"/>
    </source>
</evidence>
<dbReference type="PANTHER" id="PTHR43673">
    <property type="entry name" value="NAD(P)H NITROREDUCTASE YDGI-RELATED"/>
    <property type="match status" value="1"/>
</dbReference>
<dbReference type="Pfam" id="PF00881">
    <property type="entry name" value="Nitroreductase"/>
    <property type="match status" value="1"/>
</dbReference>
<evidence type="ECO:0000256" key="5">
    <source>
        <dbReference type="ARBA" id="ARBA00023002"/>
    </source>
</evidence>
<dbReference type="Proteomes" id="UP000306740">
    <property type="component" value="Unassembled WGS sequence"/>
</dbReference>
<comment type="cofactor">
    <cofactor evidence="1">
        <name>FMN</name>
        <dbReference type="ChEBI" id="CHEBI:58210"/>
    </cofactor>
</comment>
<keyword evidence="3" id="KW-0285">Flavoprotein</keyword>
<organism evidence="8 9">
    <name type="scientific">Mumia zhuanghuii</name>
    <dbReference type="NCBI Taxonomy" id="2585211"/>
    <lineage>
        <taxon>Bacteria</taxon>
        <taxon>Bacillati</taxon>
        <taxon>Actinomycetota</taxon>
        <taxon>Actinomycetes</taxon>
        <taxon>Propionibacteriales</taxon>
        <taxon>Nocardioidaceae</taxon>
        <taxon>Mumia</taxon>
    </lineage>
</organism>
<dbReference type="RefSeq" id="WP_139106386.1">
    <property type="nucleotide sequence ID" value="NZ_VDFR01000079.1"/>
</dbReference>
<name>A0A5C4MN34_9ACTN</name>
<evidence type="ECO:0000256" key="2">
    <source>
        <dbReference type="ARBA" id="ARBA00007118"/>
    </source>
</evidence>
<reference evidence="8 9" key="1">
    <citation type="submission" date="2019-05" db="EMBL/GenBank/DDBJ databases">
        <title>Mumia sp. nov., isolated from the intestinal contents of plateau pika (Ochotona curzoniae) in the Qinghai-Tibet plateau of China.</title>
        <authorList>
            <person name="Tian Z."/>
        </authorList>
    </citation>
    <scope>NUCLEOTIDE SEQUENCE [LARGE SCALE GENOMIC DNA]</scope>
    <source>
        <strain evidence="9">527</strain>
        <strain evidence="8">Z527</strain>
    </source>
</reference>
<keyword evidence="5" id="KW-0560">Oxidoreductase</keyword>
<dbReference type="CDD" id="cd02136">
    <property type="entry name" value="PnbA_NfnB-like"/>
    <property type="match status" value="1"/>
</dbReference>
<evidence type="ECO:0000313" key="7">
    <source>
        <dbReference type="EMBL" id="TNC34633.1"/>
    </source>
</evidence>
<evidence type="ECO:0000256" key="1">
    <source>
        <dbReference type="ARBA" id="ARBA00001917"/>
    </source>
</evidence>
<dbReference type="GO" id="GO:0016491">
    <property type="term" value="F:oxidoreductase activity"/>
    <property type="evidence" value="ECO:0007669"/>
    <property type="project" value="UniProtKB-KW"/>
</dbReference>
<comment type="caution">
    <text evidence="8">The sequence shown here is derived from an EMBL/GenBank/DDBJ whole genome shotgun (WGS) entry which is preliminary data.</text>
</comment>
<comment type="similarity">
    <text evidence="2">Belongs to the nitroreductase family.</text>
</comment>
<gene>
    <name evidence="8" type="ORF">FHE65_17640</name>
    <name evidence="7" type="ORF">FHE65_27725</name>
</gene>
<dbReference type="Gene3D" id="3.40.109.10">
    <property type="entry name" value="NADH Oxidase"/>
    <property type="match status" value="1"/>
</dbReference>
<accession>A0A5C4MN34</accession>
<evidence type="ECO:0000256" key="4">
    <source>
        <dbReference type="ARBA" id="ARBA00022643"/>
    </source>
</evidence>
<sequence>MLSEILEQRWSCRAFRPGAVPEQTLRDVLELAQRTPSWCNTQPWHVHLLSPDATARFATSLTAHVQSSAPSPDLPMPAEYVGVYRDRRRESGFALYASLGIARDDLEARGRQMLRNFAFFGAPQVAVVTTDRSQGVYGAIDCGGYVTNLLNAAHAHGVATVPQAAVAMYSGHVREVLGIGDDRLVVCAVGLGFADEEDPVNRFRTSRASLDEAVTFVE</sequence>
<dbReference type="InterPro" id="IPR029479">
    <property type="entry name" value="Nitroreductase"/>
</dbReference>
<evidence type="ECO:0000259" key="6">
    <source>
        <dbReference type="Pfam" id="PF00881"/>
    </source>
</evidence>
<proteinExistence type="inferred from homology"/>
<dbReference type="InterPro" id="IPR000415">
    <property type="entry name" value="Nitroreductase-like"/>
</dbReference>
<evidence type="ECO:0000313" key="9">
    <source>
        <dbReference type="Proteomes" id="UP000306740"/>
    </source>
</evidence>
<protein>
    <submittedName>
        <fullName evidence="8">Nitroreductase</fullName>
    </submittedName>
</protein>
<dbReference type="PANTHER" id="PTHR43673:SF2">
    <property type="entry name" value="NITROREDUCTASE"/>
    <property type="match status" value="1"/>
</dbReference>
<dbReference type="OrthoDB" id="9798230at2"/>